<organism evidence="1 2">
    <name type="scientific">Gossypium tomentosum</name>
    <name type="common">Hawaiian cotton</name>
    <name type="synonym">Gossypium sandvicense</name>
    <dbReference type="NCBI Taxonomy" id="34277"/>
    <lineage>
        <taxon>Eukaryota</taxon>
        <taxon>Viridiplantae</taxon>
        <taxon>Streptophyta</taxon>
        <taxon>Embryophyta</taxon>
        <taxon>Tracheophyta</taxon>
        <taxon>Spermatophyta</taxon>
        <taxon>Magnoliopsida</taxon>
        <taxon>eudicotyledons</taxon>
        <taxon>Gunneridae</taxon>
        <taxon>Pentapetalae</taxon>
        <taxon>rosids</taxon>
        <taxon>malvids</taxon>
        <taxon>Malvales</taxon>
        <taxon>Malvaceae</taxon>
        <taxon>Malvoideae</taxon>
        <taxon>Gossypium</taxon>
    </lineage>
</organism>
<proteinExistence type="predicted"/>
<protein>
    <submittedName>
        <fullName evidence="1">Uncharacterized protein</fullName>
    </submittedName>
</protein>
<keyword evidence="2" id="KW-1185">Reference proteome</keyword>
<accession>A0A5D2M6V6</accession>
<dbReference type="AlphaFoldDB" id="A0A5D2M6V6"/>
<gene>
    <name evidence="1" type="ORF">ES332_D01G086100v1</name>
</gene>
<evidence type="ECO:0000313" key="1">
    <source>
        <dbReference type="EMBL" id="TYH87023.1"/>
    </source>
</evidence>
<dbReference type="Proteomes" id="UP000322667">
    <property type="component" value="Chromosome D01"/>
</dbReference>
<name>A0A5D2M6V6_GOSTO</name>
<evidence type="ECO:0000313" key="2">
    <source>
        <dbReference type="Proteomes" id="UP000322667"/>
    </source>
</evidence>
<sequence>MCMVEIWKRFEICVYDSLDFQVCFSTWVSVYLKSTWLVYTIIKAMHVGKHKCILQCQIERRLESCCFEKDHESS</sequence>
<reference evidence="1 2" key="1">
    <citation type="submission" date="2019-07" db="EMBL/GenBank/DDBJ databases">
        <title>WGS assembly of Gossypium tomentosum.</title>
        <authorList>
            <person name="Chen Z.J."/>
            <person name="Sreedasyam A."/>
            <person name="Ando A."/>
            <person name="Song Q."/>
            <person name="De L."/>
            <person name="Hulse-Kemp A."/>
            <person name="Ding M."/>
            <person name="Ye W."/>
            <person name="Kirkbride R."/>
            <person name="Jenkins J."/>
            <person name="Plott C."/>
            <person name="Lovell J."/>
            <person name="Lin Y.-M."/>
            <person name="Vaughn R."/>
            <person name="Liu B."/>
            <person name="Li W."/>
            <person name="Simpson S."/>
            <person name="Scheffler B."/>
            <person name="Saski C."/>
            <person name="Grover C."/>
            <person name="Hu G."/>
            <person name="Conover J."/>
            <person name="Carlson J."/>
            <person name="Shu S."/>
            <person name="Boston L."/>
            <person name="Williams M."/>
            <person name="Peterson D."/>
            <person name="Mcgee K."/>
            <person name="Jones D."/>
            <person name="Wendel J."/>
            <person name="Stelly D."/>
            <person name="Grimwood J."/>
            <person name="Schmutz J."/>
        </authorList>
    </citation>
    <scope>NUCLEOTIDE SEQUENCE [LARGE SCALE GENOMIC DNA]</scope>
    <source>
        <strain evidence="1">7179.01</strain>
    </source>
</reference>
<dbReference type="EMBL" id="CM017623">
    <property type="protein sequence ID" value="TYH87023.1"/>
    <property type="molecule type" value="Genomic_DNA"/>
</dbReference>